<reference evidence="1 2" key="1">
    <citation type="submission" date="2016-01" db="EMBL/GenBank/DDBJ databases">
        <authorList>
            <person name="Oliw E.H."/>
        </authorList>
    </citation>
    <scope>NUCLEOTIDE SEQUENCE [LARGE SCALE GENOMIC DNA]</scope>
    <source>
        <strain evidence="1">LMG 22029</strain>
    </source>
</reference>
<dbReference type="EMBL" id="FCOC02000006">
    <property type="protein sequence ID" value="SAL30397.1"/>
    <property type="molecule type" value="Genomic_DNA"/>
</dbReference>
<accession>A0A158GEQ6</accession>
<proteinExistence type="predicted"/>
<gene>
    <name evidence="1" type="ORF">AWB64_02680</name>
</gene>
<evidence type="ECO:0000313" key="2">
    <source>
        <dbReference type="Proteomes" id="UP000054893"/>
    </source>
</evidence>
<sequence length="181" mass="20014">MDIDAKFTRRSTAKAYQERVRYSDVRASLRLACKRLGLQVSARAHLHRKDNRASPPGYWASDYSNLSEFDAAWKPPRIGIGRPRAASQELSGPLAMSAQGVLSRDASPAIALHSRMPYPVPSTPKCFIESWPSLARSARRKTALPFASSAIACPVSATWAQCARLSVRYQKSCASTSRDFR</sequence>
<dbReference type="Proteomes" id="UP000054893">
    <property type="component" value="Unassembled WGS sequence"/>
</dbReference>
<evidence type="ECO:0000313" key="1">
    <source>
        <dbReference type="EMBL" id="SAL30397.1"/>
    </source>
</evidence>
<dbReference type="AlphaFoldDB" id="A0A158GEQ6"/>
<protein>
    <submittedName>
        <fullName evidence="1">Uncharacterized protein</fullName>
    </submittedName>
</protein>
<name>A0A158GEQ6_CABSO</name>
<organism evidence="1 2">
    <name type="scientific">Caballeronia sordidicola</name>
    <name type="common">Burkholderia sordidicola</name>
    <dbReference type="NCBI Taxonomy" id="196367"/>
    <lineage>
        <taxon>Bacteria</taxon>
        <taxon>Pseudomonadati</taxon>
        <taxon>Pseudomonadota</taxon>
        <taxon>Betaproteobacteria</taxon>
        <taxon>Burkholderiales</taxon>
        <taxon>Burkholderiaceae</taxon>
        <taxon>Caballeronia</taxon>
    </lineage>
</organism>